<dbReference type="Proteomes" id="UP000013525">
    <property type="component" value="Unassembled WGS sequence"/>
</dbReference>
<dbReference type="OrthoDB" id="4530034at2"/>
<sequence>MSPTSLQRRTATTVRRRSTVHLAVHVRGDGHHPGAPASARAGALDTWVDLTSPADDPLDPTAQPPHLVRVRATDLRDAREQYVRLRSDGSAAALLDVEVLLADDARSARARLAELEGIVATRPTTVRYVGTPLGLAGLISDIGSAGVADGVTLQPLAAEGSLTRIARGTVPWLAAHGLVADHGAVARAAALAGIDPAVAAV</sequence>
<evidence type="ECO:0000313" key="1">
    <source>
        <dbReference type="EMBL" id="EOM78287.1"/>
    </source>
</evidence>
<name>R7WSG9_9NOCA</name>
<proteinExistence type="predicted"/>
<organism evidence="1 2">
    <name type="scientific">Rhodococcus rhodnii LMG 5362</name>
    <dbReference type="NCBI Taxonomy" id="1273125"/>
    <lineage>
        <taxon>Bacteria</taxon>
        <taxon>Bacillati</taxon>
        <taxon>Actinomycetota</taxon>
        <taxon>Actinomycetes</taxon>
        <taxon>Mycobacteriales</taxon>
        <taxon>Nocardiaceae</taxon>
        <taxon>Rhodococcus</taxon>
    </lineage>
</organism>
<gene>
    <name evidence="1" type="ORF">Rrhod_0372</name>
</gene>
<evidence type="ECO:0008006" key="3">
    <source>
        <dbReference type="Google" id="ProtNLM"/>
    </source>
</evidence>
<dbReference type="RefSeq" id="WP_010836445.1">
    <property type="nucleotide sequence ID" value="NZ_APMY01000009.1"/>
</dbReference>
<keyword evidence="2" id="KW-1185">Reference proteome</keyword>
<dbReference type="Gene3D" id="3.20.20.30">
    <property type="entry name" value="Luciferase-like domain"/>
    <property type="match status" value="1"/>
</dbReference>
<reference evidence="1 2" key="1">
    <citation type="journal article" date="2013" name="Genome Announc.">
        <title>Draft Genome Sequence of Rhodococcus rhodnii Strain LMG5362, a Symbiont of Rhodnius prolixus (Hemiptera, Reduviidae, Triatominae), the Principle Vector of Trypanosoma cruzi.</title>
        <authorList>
            <person name="Pachebat J.A."/>
            <person name="van Keulen G."/>
            <person name="Whitten M.M."/>
            <person name="Girdwood S."/>
            <person name="Del Sol R."/>
            <person name="Dyson P.J."/>
            <person name="Facey P.D."/>
        </authorList>
    </citation>
    <scope>NUCLEOTIDE SEQUENCE [LARGE SCALE GENOMIC DNA]</scope>
    <source>
        <strain evidence="1 2">LMG 5362</strain>
    </source>
</reference>
<protein>
    <recommendedName>
        <fullName evidence="3">Luciferase-like domain-containing protein</fullName>
    </recommendedName>
</protein>
<dbReference type="PATRIC" id="fig|1273125.3.peg.365"/>
<dbReference type="EMBL" id="APMY01000009">
    <property type="protein sequence ID" value="EOM78287.1"/>
    <property type="molecule type" value="Genomic_DNA"/>
</dbReference>
<dbReference type="AlphaFoldDB" id="R7WSG9"/>
<dbReference type="InterPro" id="IPR036661">
    <property type="entry name" value="Luciferase-like_sf"/>
</dbReference>
<accession>R7WSG9</accession>
<evidence type="ECO:0000313" key="2">
    <source>
        <dbReference type="Proteomes" id="UP000013525"/>
    </source>
</evidence>
<dbReference type="GO" id="GO:0016705">
    <property type="term" value="F:oxidoreductase activity, acting on paired donors, with incorporation or reduction of molecular oxygen"/>
    <property type="evidence" value="ECO:0007669"/>
    <property type="project" value="InterPro"/>
</dbReference>
<dbReference type="eggNOG" id="ENOG502ZXFD">
    <property type="taxonomic scope" value="Bacteria"/>
</dbReference>
<comment type="caution">
    <text evidence="1">The sequence shown here is derived from an EMBL/GenBank/DDBJ whole genome shotgun (WGS) entry which is preliminary data.</text>
</comment>